<comment type="similarity">
    <text evidence="2 6">Belongs to the drug/metabolite transporter (DMT) superfamily. Plant drug/metabolite exporter (P-DME) (TC 2.A.7.4) family.</text>
</comment>
<comment type="subcellular location">
    <subcellularLocation>
        <location evidence="1 6">Membrane</location>
        <topology evidence="1 6">Multi-pass membrane protein</topology>
    </subcellularLocation>
</comment>
<feature type="transmembrane region" description="Helical" evidence="6">
    <location>
        <begin position="283"/>
        <end position="302"/>
    </location>
</feature>
<feature type="transmembrane region" description="Helical" evidence="6">
    <location>
        <begin position="71"/>
        <end position="93"/>
    </location>
</feature>
<dbReference type="EMBL" id="QPKB01000006">
    <property type="protein sequence ID" value="RWR87739.1"/>
    <property type="molecule type" value="Genomic_DNA"/>
</dbReference>
<dbReference type="GO" id="GO:0016020">
    <property type="term" value="C:membrane"/>
    <property type="evidence" value="ECO:0007669"/>
    <property type="project" value="UniProtKB-SubCell"/>
</dbReference>
<dbReference type="InterPro" id="IPR037185">
    <property type="entry name" value="EmrE-like"/>
</dbReference>
<organism evidence="8 9">
    <name type="scientific">Cinnamomum micranthum f. kanehirae</name>
    <dbReference type="NCBI Taxonomy" id="337451"/>
    <lineage>
        <taxon>Eukaryota</taxon>
        <taxon>Viridiplantae</taxon>
        <taxon>Streptophyta</taxon>
        <taxon>Embryophyta</taxon>
        <taxon>Tracheophyta</taxon>
        <taxon>Spermatophyta</taxon>
        <taxon>Magnoliopsida</taxon>
        <taxon>Magnoliidae</taxon>
        <taxon>Laurales</taxon>
        <taxon>Lauraceae</taxon>
        <taxon>Cinnamomum</taxon>
    </lineage>
</organism>
<name>A0A3S4PAD7_9MAGN</name>
<evidence type="ECO:0000256" key="2">
    <source>
        <dbReference type="ARBA" id="ARBA00007635"/>
    </source>
</evidence>
<evidence type="ECO:0000313" key="8">
    <source>
        <dbReference type="EMBL" id="RWR87739.1"/>
    </source>
</evidence>
<feature type="transmembrane region" description="Helical" evidence="6">
    <location>
        <begin position="39"/>
        <end position="59"/>
    </location>
</feature>
<dbReference type="InterPro" id="IPR000620">
    <property type="entry name" value="EamA_dom"/>
</dbReference>
<evidence type="ECO:0000256" key="3">
    <source>
        <dbReference type="ARBA" id="ARBA00022692"/>
    </source>
</evidence>
<sequence length="356" mass="39170">MALSNNQKACLAMVFMQLLYAGMALLSKAALNKGMSCLVFVVYRQATATLAMAPFACIVERKKASSLSLAVFCKIFLLALFGPTLSMDLYYIALRHTTATFASASINVIPAMTFLIAIILRMETVDWRRIYGQSKILGVVLCLGGAVVLSLYQGPSLQILHWHVLLASRPGGSFISFHGEEEMKTLVKGPLLMFLAFVAWSTWVIMQAKMLKDYKAKLSLTTLQCLLSTIQTGVIAVAFDRNLDSWRLGWNLQLISVIYCGLFVSGVSYWLQLWCIEKKGPVYVAMFSPLSVLITAIIAAVVWAELLYLGSILGGVLIIGGLYCVLWGKSKEVRHVSVENVASEAPKDKMVDIETV</sequence>
<evidence type="ECO:0000256" key="4">
    <source>
        <dbReference type="ARBA" id="ARBA00022989"/>
    </source>
</evidence>
<reference evidence="8 9" key="1">
    <citation type="journal article" date="2019" name="Nat. Plants">
        <title>Stout camphor tree genome fills gaps in understanding of flowering plant genome evolution.</title>
        <authorList>
            <person name="Chaw S.M."/>
            <person name="Liu Y.C."/>
            <person name="Wu Y.W."/>
            <person name="Wang H.Y."/>
            <person name="Lin C.I."/>
            <person name="Wu C.S."/>
            <person name="Ke H.M."/>
            <person name="Chang L.Y."/>
            <person name="Hsu C.Y."/>
            <person name="Yang H.T."/>
            <person name="Sudianto E."/>
            <person name="Hsu M.H."/>
            <person name="Wu K.P."/>
            <person name="Wang L.N."/>
            <person name="Leebens-Mack J.H."/>
            <person name="Tsai I.J."/>
        </authorList>
    </citation>
    <scope>NUCLEOTIDE SEQUENCE [LARGE SCALE GENOMIC DNA]</scope>
    <source>
        <strain evidence="9">cv. Chaw 1501</strain>
        <tissue evidence="8">Young leaves</tissue>
    </source>
</reference>
<comment type="caution">
    <text evidence="8">The sequence shown here is derived from an EMBL/GenBank/DDBJ whole genome shotgun (WGS) entry which is preliminary data.</text>
</comment>
<feature type="domain" description="EamA" evidence="7">
    <location>
        <begin position="8"/>
        <end position="150"/>
    </location>
</feature>
<feature type="transmembrane region" description="Helical" evidence="6">
    <location>
        <begin position="186"/>
        <end position="206"/>
    </location>
</feature>
<dbReference type="STRING" id="337451.A0A3S4PAD7"/>
<feature type="transmembrane region" description="Helical" evidence="6">
    <location>
        <begin position="99"/>
        <end position="120"/>
    </location>
</feature>
<feature type="transmembrane region" description="Helical" evidence="6">
    <location>
        <begin position="132"/>
        <end position="152"/>
    </location>
</feature>
<evidence type="ECO:0000259" key="7">
    <source>
        <dbReference type="Pfam" id="PF00892"/>
    </source>
</evidence>
<accession>A0A3S4PAD7</accession>
<dbReference type="GO" id="GO:0022857">
    <property type="term" value="F:transmembrane transporter activity"/>
    <property type="evidence" value="ECO:0007669"/>
    <property type="project" value="InterPro"/>
</dbReference>
<keyword evidence="4 6" id="KW-1133">Transmembrane helix</keyword>
<feature type="transmembrane region" description="Helical" evidence="6">
    <location>
        <begin position="251"/>
        <end position="271"/>
    </location>
</feature>
<keyword evidence="3 6" id="KW-0812">Transmembrane</keyword>
<evidence type="ECO:0000256" key="5">
    <source>
        <dbReference type="ARBA" id="ARBA00023136"/>
    </source>
</evidence>
<evidence type="ECO:0000256" key="6">
    <source>
        <dbReference type="RuleBase" id="RU363077"/>
    </source>
</evidence>
<feature type="transmembrane region" description="Helical" evidence="6">
    <location>
        <begin position="218"/>
        <end position="239"/>
    </location>
</feature>
<feature type="transmembrane region" description="Helical" evidence="6">
    <location>
        <begin position="308"/>
        <end position="327"/>
    </location>
</feature>
<dbReference type="AlphaFoldDB" id="A0A3S4PAD7"/>
<evidence type="ECO:0000256" key="1">
    <source>
        <dbReference type="ARBA" id="ARBA00004141"/>
    </source>
</evidence>
<dbReference type="Pfam" id="PF00892">
    <property type="entry name" value="EamA"/>
    <property type="match status" value="2"/>
</dbReference>
<dbReference type="SUPFAM" id="SSF103481">
    <property type="entry name" value="Multidrug resistance efflux transporter EmrE"/>
    <property type="match status" value="2"/>
</dbReference>
<dbReference type="OrthoDB" id="1728340at2759"/>
<proteinExistence type="inferred from homology"/>
<gene>
    <name evidence="8" type="ORF">CKAN_01669500</name>
</gene>
<dbReference type="Proteomes" id="UP000283530">
    <property type="component" value="Unassembled WGS sequence"/>
</dbReference>
<protein>
    <recommendedName>
        <fullName evidence="6">WAT1-related protein</fullName>
    </recommendedName>
</protein>
<keyword evidence="5 6" id="KW-0472">Membrane</keyword>
<keyword evidence="9" id="KW-1185">Reference proteome</keyword>
<dbReference type="PANTHER" id="PTHR31218">
    <property type="entry name" value="WAT1-RELATED PROTEIN"/>
    <property type="match status" value="1"/>
</dbReference>
<feature type="domain" description="EamA" evidence="7">
    <location>
        <begin position="188"/>
        <end position="326"/>
    </location>
</feature>
<evidence type="ECO:0000313" key="9">
    <source>
        <dbReference type="Proteomes" id="UP000283530"/>
    </source>
</evidence>
<dbReference type="InterPro" id="IPR030184">
    <property type="entry name" value="WAT1-related"/>
</dbReference>